<evidence type="ECO:0000313" key="2">
    <source>
        <dbReference type="EMBL" id="CAG6015992.1"/>
    </source>
</evidence>
<reference evidence="2" key="1">
    <citation type="submission" date="2021-05" db="EMBL/GenBank/DDBJ databases">
        <authorList>
            <person name="Tigano A."/>
        </authorList>
    </citation>
    <scope>NUCLEOTIDE SEQUENCE</scope>
</reference>
<dbReference type="Proteomes" id="UP000677803">
    <property type="component" value="Unassembled WGS sequence"/>
</dbReference>
<feature type="compositionally biased region" description="Basic and acidic residues" evidence="1">
    <location>
        <begin position="72"/>
        <end position="84"/>
    </location>
</feature>
<keyword evidence="3" id="KW-1185">Reference proteome</keyword>
<gene>
    <name evidence="2" type="ORF">MMEN_LOCUS19961</name>
</gene>
<name>A0A8S4BVA9_9TELE</name>
<comment type="caution">
    <text evidence="2">The sequence shown here is derived from an EMBL/GenBank/DDBJ whole genome shotgun (WGS) entry which is preliminary data.</text>
</comment>
<evidence type="ECO:0000313" key="3">
    <source>
        <dbReference type="Proteomes" id="UP000677803"/>
    </source>
</evidence>
<feature type="region of interest" description="Disordered" evidence="1">
    <location>
        <begin position="62"/>
        <end position="108"/>
    </location>
</feature>
<evidence type="ECO:0000256" key="1">
    <source>
        <dbReference type="SAM" id="MobiDB-lite"/>
    </source>
</evidence>
<accession>A0A8S4BVA9</accession>
<organism evidence="2 3">
    <name type="scientific">Menidia menidia</name>
    <name type="common">Atlantic silverside</name>
    <dbReference type="NCBI Taxonomy" id="238744"/>
    <lineage>
        <taxon>Eukaryota</taxon>
        <taxon>Metazoa</taxon>
        <taxon>Chordata</taxon>
        <taxon>Craniata</taxon>
        <taxon>Vertebrata</taxon>
        <taxon>Euteleostomi</taxon>
        <taxon>Actinopterygii</taxon>
        <taxon>Neopterygii</taxon>
        <taxon>Teleostei</taxon>
        <taxon>Neoteleostei</taxon>
        <taxon>Acanthomorphata</taxon>
        <taxon>Ovalentaria</taxon>
        <taxon>Atherinomorphae</taxon>
        <taxon>Atheriniformes</taxon>
        <taxon>Atherinopsidae</taxon>
        <taxon>Menidiinae</taxon>
        <taxon>Menidia</taxon>
    </lineage>
</organism>
<dbReference type="EMBL" id="CAJRST010038888">
    <property type="protein sequence ID" value="CAG6015992.1"/>
    <property type="molecule type" value="Genomic_DNA"/>
</dbReference>
<proteinExistence type="predicted"/>
<protein>
    <submittedName>
        <fullName evidence="2">(Atlantic silverside) hypothetical protein</fullName>
    </submittedName>
</protein>
<dbReference type="AlphaFoldDB" id="A0A8S4BVA9"/>
<sequence length="154" mass="17245">MNLDTKVLAKADLRRTLQKFPFKKLTGFIKGCQLCQNDCNSLNVIFTKETAVMPETVISIDGKKAGKKRQTHQREGELGRERRPARAVCSEGNGAQEVANSKSPAAGEQKRISEVAWVRIAPFCIERDKNSFVLVTVHRDEMENNDPSPKGQLF</sequence>